<dbReference type="GO" id="GO:0008758">
    <property type="term" value="F:UDP-2,3-diacylglucosamine hydrolase activity"/>
    <property type="evidence" value="ECO:0007669"/>
    <property type="project" value="UniProtKB-UniRule"/>
</dbReference>
<feature type="binding site" evidence="10">
    <location>
        <position position="194"/>
    </location>
    <ligand>
        <name>substrate</name>
    </ligand>
</feature>
<protein>
    <recommendedName>
        <fullName evidence="10">UDP-2,3-diacylglucosamine hydrolase</fullName>
        <ecNumber evidence="10">3.6.1.54</ecNumber>
    </recommendedName>
    <alternativeName>
        <fullName evidence="10">UDP-2,3-diacylglucosamine diphosphatase</fullName>
    </alternativeName>
</protein>
<keyword evidence="1 10" id="KW-1003">Cell membrane</keyword>
<feature type="binding site" evidence="10">
    <location>
        <position position="113"/>
    </location>
    <ligand>
        <name>Mn(2+)</name>
        <dbReference type="ChEBI" id="CHEBI:29035"/>
        <label>2</label>
    </ligand>
</feature>
<name>A0A520MYI9_9GAMM</name>
<feature type="domain" description="Calcineurin-like phosphoesterase" evidence="11">
    <location>
        <begin position="3"/>
        <end position="198"/>
    </location>
</feature>
<keyword evidence="4 10" id="KW-0441">Lipid A biosynthesis</keyword>
<dbReference type="PANTHER" id="PTHR34990">
    <property type="entry name" value="UDP-2,3-DIACYLGLUCOSAMINE HYDROLASE-RELATED"/>
    <property type="match status" value="1"/>
</dbReference>
<keyword evidence="8 10" id="KW-0472">Membrane</keyword>
<dbReference type="Proteomes" id="UP000315825">
    <property type="component" value="Unassembled WGS sequence"/>
</dbReference>
<gene>
    <name evidence="10" type="primary">lpxH</name>
    <name evidence="12" type="ORF">EVA92_03140</name>
</gene>
<dbReference type="EMBL" id="SHBE01000005">
    <property type="protein sequence ID" value="RZO26269.1"/>
    <property type="molecule type" value="Genomic_DNA"/>
</dbReference>
<keyword evidence="9 10" id="KW-0464">Manganese</keyword>
<comment type="function">
    <text evidence="10">Hydrolyzes the pyrophosphate bond of UDP-2,3-diacylglucosamine to yield 2,3-diacylglucosamine 1-phosphate (lipid X) and UMP by catalyzing the attack of water at the alpha-P atom. Involved in the biosynthesis of lipid A, a phosphorylated glycolipid that anchors the lipopolysaccharide to the outer membrane of the cell.</text>
</comment>
<dbReference type="EC" id="3.6.1.54" evidence="10"/>
<feature type="binding site" evidence="10">
    <location>
        <position position="40"/>
    </location>
    <ligand>
        <name>Mn(2+)</name>
        <dbReference type="ChEBI" id="CHEBI:29035"/>
        <label>2</label>
    </ligand>
</feature>
<evidence type="ECO:0000256" key="2">
    <source>
        <dbReference type="ARBA" id="ARBA00022516"/>
    </source>
</evidence>
<evidence type="ECO:0000256" key="1">
    <source>
        <dbReference type="ARBA" id="ARBA00022475"/>
    </source>
</evidence>
<feature type="binding site" evidence="10">
    <location>
        <position position="196"/>
    </location>
    <ligand>
        <name>Mn(2+)</name>
        <dbReference type="ChEBI" id="CHEBI:29035"/>
        <label>1</label>
    </ligand>
</feature>
<dbReference type="NCBIfam" id="NF003743">
    <property type="entry name" value="PRK05340.1"/>
    <property type="match status" value="1"/>
</dbReference>
<feature type="binding site" evidence="10">
    <location>
        <position position="40"/>
    </location>
    <ligand>
        <name>Mn(2+)</name>
        <dbReference type="ChEBI" id="CHEBI:29035"/>
        <label>1</label>
    </ligand>
</feature>
<dbReference type="AlphaFoldDB" id="A0A520MYI9"/>
<evidence type="ECO:0000256" key="9">
    <source>
        <dbReference type="ARBA" id="ARBA00023211"/>
    </source>
</evidence>
<dbReference type="GO" id="GO:0009245">
    <property type="term" value="P:lipid A biosynthetic process"/>
    <property type="evidence" value="ECO:0007669"/>
    <property type="project" value="UniProtKB-UniRule"/>
</dbReference>
<comment type="catalytic activity">
    <reaction evidence="10">
        <text>UDP-2-N,3-O-bis[(3R)-3-hydroxytetradecanoyl]-alpha-D-glucosamine + H2O = 2-N,3-O-bis[(3R)-3-hydroxytetradecanoyl]-alpha-D-glucosaminyl 1-phosphate + UMP + 2 H(+)</text>
        <dbReference type="Rhea" id="RHEA:25213"/>
        <dbReference type="ChEBI" id="CHEBI:15377"/>
        <dbReference type="ChEBI" id="CHEBI:15378"/>
        <dbReference type="ChEBI" id="CHEBI:57865"/>
        <dbReference type="ChEBI" id="CHEBI:57957"/>
        <dbReference type="ChEBI" id="CHEBI:78847"/>
        <dbReference type="EC" id="3.6.1.54"/>
    </reaction>
</comment>
<dbReference type="GO" id="GO:0019897">
    <property type="term" value="C:extrinsic component of plasma membrane"/>
    <property type="evidence" value="ECO:0007669"/>
    <property type="project" value="UniProtKB-UniRule"/>
</dbReference>
<dbReference type="Pfam" id="PF00149">
    <property type="entry name" value="Metallophos"/>
    <property type="match status" value="1"/>
</dbReference>
<evidence type="ECO:0000313" key="13">
    <source>
        <dbReference type="Proteomes" id="UP000315825"/>
    </source>
</evidence>
<sequence>MLGFISDIHLEPIENNRTLAFNNFLEKASDRYEALYILGDLFEYWIGDDEDNLTISNIKKNLSRLADQGVSLFFIHGNRDFLIGNKFASDTNIKILDDMHIINLNNKKIMLSHGDAFCTDDTDYQKFKNETRNSSWIKSFLKKPLDERLFIADDMRSKSKSANSNKPENIMDTNPKAIEESVIKNEIDILIHGHTHRPEVKYFANGSVKVVLGSWEDKGWVFEYDSNHFDLRSFVI</sequence>
<keyword evidence="5 10" id="KW-0479">Metal-binding</keyword>
<feature type="binding site" evidence="10">
    <location>
        <position position="7"/>
    </location>
    <ligand>
        <name>Mn(2+)</name>
        <dbReference type="ChEBI" id="CHEBI:29035"/>
        <label>1</label>
    </ligand>
</feature>
<evidence type="ECO:0000256" key="10">
    <source>
        <dbReference type="HAMAP-Rule" id="MF_00575"/>
    </source>
</evidence>
<dbReference type="HAMAP" id="MF_00575">
    <property type="entry name" value="LpxH"/>
    <property type="match status" value="1"/>
</dbReference>
<evidence type="ECO:0000256" key="4">
    <source>
        <dbReference type="ARBA" id="ARBA00022556"/>
    </source>
</evidence>
<reference evidence="12 13" key="1">
    <citation type="submission" date="2019-02" db="EMBL/GenBank/DDBJ databases">
        <title>Prokaryotic population dynamics and viral predation in marine succession experiment using metagenomics: the confinement effect.</title>
        <authorList>
            <person name="Haro-Moreno J.M."/>
            <person name="Rodriguez-Valera F."/>
            <person name="Lopez-Perez M."/>
        </authorList>
    </citation>
    <scope>NUCLEOTIDE SEQUENCE [LARGE SCALE GENOMIC DNA]</scope>
    <source>
        <strain evidence="12">MED-G159</strain>
    </source>
</reference>
<evidence type="ECO:0000313" key="12">
    <source>
        <dbReference type="EMBL" id="RZO26269.1"/>
    </source>
</evidence>
<keyword evidence="3 10" id="KW-0997">Cell inner membrane</keyword>
<feature type="binding site" evidence="10">
    <location>
        <begin position="78"/>
        <end position="79"/>
    </location>
    <ligand>
        <name>substrate</name>
    </ligand>
</feature>
<dbReference type="GO" id="GO:0030145">
    <property type="term" value="F:manganese ion binding"/>
    <property type="evidence" value="ECO:0007669"/>
    <property type="project" value="UniProtKB-UniRule"/>
</dbReference>
<organism evidence="12 13">
    <name type="scientific">SAR86 cluster bacterium</name>
    <dbReference type="NCBI Taxonomy" id="2030880"/>
    <lineage>
        <taxon>Bacteria</taxon>
        <taxon>Pseudomonadati</taxon>
        <taxon>Pseudomonadota</taxon>
        <taxon>Gammaproteobacteria</taxon>
        <taxon>SAR86 cluster</taxon>
    </lineage>
</organism>
<dbReference type="UniPathway" id="UPA00359">
    <property type="reaction ID" value="UER00480"/>
</dbReference>
<feature type="binding site" evidence="10">
    <location>
        <position position="194"/>
    </location>
    <ligand>
        <name>Mn(2+)</name>
        <dbReference type="ChEBI" id="CHEBI:29035"/>
        <label>2</label>
    </ligand>
</feature>
<keyword evidence="2 10" id="KW-0444">Lipid biosynthesis</keyword>
<keyword evidence="6 10" id="KW-0378">Hydrolase</keyword>
<comment type="cofactor">
    <cofactor evidence="10">
        <name>Mn(2+)</name>
        <dbReference type="ChEBI" id="CHEBI:29035"/>
    </cofactor>
    <text evidence="10">Binds 2 Mn(2+) ions per subunit in a binuclear metal center.</text>
</comment>
<comment type="subcellular location">
    <subcellularLocation>
        <location evidence="10">Cell inner membrane</location>
        <topology evidence="10">Peripheral membrane protein</topology>
        <orientation evidence="10">Cytoplasmic side</orientation>
    </subcellularLocation>
</comment>
<dbReference type="CDD" id="cd07398">
    <property type="entry name" value="MPP_YbbF-LpxH"/>
    <property type="match status" value="1"/>
</dbReference>
<dbReference type="InterPro" id="IPR010138">
    <property type="entry name" value="UDP-diacylglucosamine_Hdrlase"/>
</dbReference>
<proteinExistence type="inferred from homology"/>
<keyword evidence="7 10" id="KW-0443">Lipid metabolism</keyword>
<evidence type="ECO:0000259" key="11">
    <source>
        <dbReference type="Pfam" id="PF00149"/>
    </source>
</evidence>
<dbReference type="NCBIfam" id="TIGR01854">
    <property type="entry name" value="lipid_A_lpxH"/>
    <property type="match status" value="1"/>
</dbReference>
<dbReference type="InterPro" id="IPR043461">
    <property type="entry name" value="LpxH-like"/>
</dbReference>
<evidence type="ECO:0000256" key="7">
    <source>
        <dbReference type="ARBA" id="ARBA00023098"/>
    </source>
</evidence>
<evidence type="ECO:0000256" key="8">
    <source>
        <dbReference type="ARBA" id="ARBA00023136"/>
    </source>
</evidence>
<feature type="binding site" evidence="10">
    <location>
        <position position="166"/>
    </location>
    <ligand>
        <name>substrate</name>
    </ligand>
</feature>
<feature type="binding site" evidence="10">
    <location>
        <position position="163"/>
    </location>
    <ligand>
        <name>substrate</name>
    </ligand>
</feature>
<dbReference type="GO" id="GO:0005737">
    <property type="term" value="C:cytoplasm"/>
    <property type="evidence" value="ECO:0007669"/>
    <property type="project" value="InterPro"/>
</dbReference>
<dbReference type="InterPro" id="IPR004843">
    <property type="entry name" value="Calcineurin-like_PHP"/>
</dbReference>
<dbReference type="InterPro" id="IPR029052">
    <property type="entry name" value="Metallo-depent_PP-like"/>
</dbReference>
<comment type="similarity">
    <text evidence="10">Belongs to the LpxH family.</text>
</comment>
<accession>A0A520MYI9</accession>
<evidence type="ECO:0000256" key="5">
    <source>
        <dbReference type="ARBA" id="ARBA00022723"/>
    </source>
</evidence>
<comment type="pathway">
    <text evidence="10">Glycolipid biosynthesis; lipid IV(A) biosynthesis; lipid IV(A) from (3R)-3-hydroxytetradecanoyl-[acyl-carrier-protein] and UDP-N-acetyl-alpha-D-glucosamine: step 4/6.</text>
</comment>
<feature type="binding site" evidence="10">
    <location>
        <position position="9"/>
    </location>
    <ligand>
        <name>Mn(2+)</name>
        <dbReference type="ChEBI" id="CHEBI:29035"/>
        <label>1</label>
    </ligand>
</feature>
<feature type="binding site" evidence="10">
    <location>
        <position position="78"/>
    </location>
    <ligand>
        <name>Mn(2+)</name>
        <dbReference type="ChEBI" id="CHEBI:29035"/>
        <label>2</label>
    </ligand>
</feature>
<evidence type="ECO:0000256" key="6">
    <source>
        <dbReference type="ARBA" id="ARBA00022801"/>
    </source>
</evidence>
<feature type="binding site" evidence="10">
    <location>
        <position position="159"/>
    </location>
    <ligand>
        <name>substrate</name>
    </ligand>
</feature>
<dbReference type="SUPFAM" id="SSF56300">
    <property type="entry name" value="Metallo-dependent phosphatases"/>
    <property type="match status" value="1"/>
</dbReference>
<comment type="caution">
    <text evidence="12">The sequence shown here is derived from an EMBL/GenBank/DDBJ whole genome shotgun (WGS) entry which is preliminary data.</text>
</comment>
<dbReference type="PANTHER" id="PTHR34990:SF1">
    <property type="entry name" value="UDP-2,3-DIACYLGLUCOSAMINE HYDROLASE"/>
    <property type="match status" value="1"/>
</dbReference>
<evidence type="ECO:0000256" key="3">
    <source>
        <dbReference type="ARBA" id="ARBA00022519"/>
    </source>
</evidence>
<dbReference type="Gene3D" id="3.60.21.10">
    <property type="match status" value="1"/>
</dbReference>
<feature type="binding site" evidence="10">
    <location>
        <position position="121"/>
    </location>
    <ligand>
        <name>substrate</name>
    </ligand>
</feature>